<dbReference type="PROSITE" id="PS51186">
    <property type="entry name" value="GNAT"/>
    <property type="match status" value="1"/>
</dbReference>
<dbReference type="PANTHER" id="PTHR42919">
    <property type="entry name" value="N-ALPHA-ACETYLTRANSFERASE"/>
    <property type="match status" value="1"/>
</dbReference>
<dbReference type="SUPFAM" id="SSF55729">
    <property type="entry name" value="Acyl-CoA N-acyltransferases (Nat)"/>
    <property type="match status" value="1"/>
</dbReference>
<dbReference type="GO" id="GO:0008080">
    <property type="term" value="F:N-acetyltransferase activity"/>
    <property type="evidence" value="ECO:0007669"/>
    <property type="project" value="TreeGrafter"/>
</dbReference>
<dbReference type="GO" id="GO:0031415">
    <property type="term" value="C:NatA complex"/>
    <property type="evidence" value="ECO:0007669"/>
    <property type="project" value="TreeGrafter"/>
</dbReference>
<dbReference type="EMBL" id="UZAU01000409">
    <property type="status" value="NOT_ANNOTATED_CDS"/>
    <property type="molecule type" value="Genomic_DNA"/>
</dbReference>
<proteinExistence type="predicted"/>
<dbReference type="InterPro" id="IPR000182">
    <property type="entry name" value="GNAT_dom"/>
</dbReference>
<accession>A0A803PPJ6</accession>
<evidence type="ECO:0000259" key="1">
    <source>
        <dbReference type="PROSITE" id="PS51186"/>
    </source>
</evidence>
<dbReference type="PANTHER" id="PTHR42919:SF20">
    <property type="entry name" value="GCN5-RELATED N-ACETYLTRANSFERASE 10, CHLOROPLASTIC"/>
    <property type="match status" value="1"/>
</dbReference>
<dbReference type="Gramene" id="evm.model.05.222.1.5bd9b139">
    <property type="protein sequence ID" value="cds.evm.model.05.222.1.5bd9b139"/>
    <property type="gene ID" value="evm.TU.05.222"/>
</dbReference>
<dbReference type="CDD" id="cd04301">
    <property type="entry name" value="NAT_SF"/>
    <property type="match status" value="1"/>
</dbReference>
<protein>
    <recommendedName>
        <fullName evidence="1">N-acetyltransferase domain-containing protein</fullName>
    </recommendedName>
</protein>
<sequence>MYAYMTHLLRSCPNTSLEFRTGSSYGFSVFSKRSNLIKSKEFSRRNFVVQSCSTLPAGEVGLVENETTQIGTNVKVDLATQFGWKVRRLAPIGDEIREAAQVQALSFYEPTFIFNDFFFELFKAEVLAGLLYKLRNSPQDRYACLVAEAELTGDDEKASSSDSKQGLVGVVDVTVLRDQNVLNHLPPDSQEYLYISGIAVLESFRRKIATVLLKACDIVSNLWGFKYLVLRAYEDDYGARELYSNAGYKVVSVDPPWQTSWVGRKRRVLMVKHNNLTP</sequence>
<organism evidence="2 3">
    <name type="scientific">Cannabis sativa</name>
    <name type="common">Hemp</name>
    <name type="synonym">Marijuana</name>
    <dbReference type="NCBI Taxonomy" id="3483"/>
    <lineage>
        <taxon>Eukaryota</taxon>
        <taxon>Viridiplantae</taxon>
        <taxon>Streptophyta</taxon>
        <taxon>Embryophyta</taxon>
        <taxon>Tracheophyta</taxon>
        <taxon>Spermatophyta</taxon>
        <taxon>Magnoliopsida</taxon>
        <taxon>eudicotyledons</taxon>
        <taxon>Gunneridae</taxon>
        <taxon>Pentapetalae</taxon>
        <taxon>rosids</taxon>
        <taxon>fabids</taxon>
        <taxon>Rosales</taxon>
        <taxon>Cannabaceae</taxon>
        <taxon>Cannabis</taxon>
    </lineage>
</organism>
<dbReference type="Proteomes" id="UP000596661">
    <property type="component" value="Chromosome 5"/>
</dbReference>
<evidence type="ECO:0000313" key="3">
    <source>
        <dbReference type="Proteomes" id="UP000596661"/>
    </source>
</evidence>
<dbReference type="Pfam" id="PF00583">
    <property type="entry name" value="Acetyltransf_1"/>
    <property type="match status" value="1"/>
</dbReference>
<keyword evidence="3" id="KW-1185">Reference proteome</keyword>
<dbReference type="GO" id="GO:0007064">
    <property type="term" value="P:mitotic sister chromatid cohesion"/>
    <property type="evidence" value="ECO:0007669"/>
    <property type="project" value="TreeGrafter"/>
</dbReference>
<reference evidence="2" key="2">
    <citation type="submission" date="2021-03" db="UniProtKB">
        <authorList>
            <consortium name="EnsemblPlants"/>
        </authorList>
    </citation>
    <scope>IDENTIFICATION</scope>
</reference>
<reference evidence="2" key="1">
    <citation type="submission" date="2018-11" db="EMBL/GenBank/DDBJ databases">
        <authorList>
            <person name="Grassa J C."/>
        </authorList>
    </citation>
    <scope>NUCLEOTIDE SEQUENCE [LARGE SCALE GENOMIC DNA]</scope>
</reference>
<dbReference type="InterPro" id="IPR051556">
    <property type="entry name" value="N-term/lysine_N-AcTrnsfr"/>
</dbReference>
<evidence type="ECO:0000313" key="2">
    <source>
        <dbReference type="EnsemblPlants" id="cds.evm.model.05.222.1.5bd9b139"/>
    </source>
</evidence>
<dbReference type="InterPro" id="IPR016181">
    <property type="entry name" value="Acyl_CoA_acyltransferase"/>
</dbReference>
<feature type="domain" description="N-acetyltransferase" evidence="1">
    <location>
        <begin position="132"/>
        <end position="275"/>
    </location>
</feature>
<name>A0A803PPJ6_CANSA</name>
<dbReference type="AlphaFoldDB" id="A0A803PPJ6"/>
<dbReference type="EnsemblPlants" id="evm.model.05.222.1.5bd9b139">
    <property type="protein sequence ID" value="cds.evm.model.05.222.1.5bd9b139"/>
    <property type="gene ID" value="evm.TU.05.222"/>
</dbReference>
<dbReference type="Gene3D" id="3.40.630.30">
    <property type="match status" value="1"/>
</dbReference>